<dbReference type="Proteomes" id="UP001139353">
    <property type="component" value="Unassembled WGS sequence"/>
</dbReference>
<dbReference type="SUPFAM" id="SSF48452">
    <property type="entry name" value="TPR-like"/>
    <property type="match status" value="1"/>
</dbReference>
<evidence type="ECO:0000313" key="3">
    <source>
        <dbReference type="Proteomes" id="UP001139353"/>
    </source>
</evidence>
<keyword evidence="1" id="KW-0732">Signal</keyword>
<gene>
    <name evidence="2" type="ORF">LPC04_18205</name>
</gene>
<dbReference type="AlphaFoldDB" id="A0A9X1YKK1"/>
<evidence type="ECO:0000313" key="2">
    <source>
        <dbReference type="EMBL" id="MCK9687641.1"/>
    </source>
</evidence>
<feature type="signal peptide" evidence="1">
    <location>
        <begin position="1"/>
        <end position="29"/>
    </location>
</feature>
<comment type="caution">
    <text evidence="2">The sequence shown here is derived from an EMBL/GenBank/DDBJ whole genome shotgun (WGS) entry which is preliminary data.</text>
</comment>
<keyword evidence="3" id="KW-1185">Reference proteome</keyword>
<evidence type="ECO:0000256" key="1">
    <source>
        <dbReference type="SAM" id="SignalP"/>
    </source>
</evidence>
<reference evidence="2" key="1">
    <citation type="submission" date="2021-11" db="EMBL/GenBank/DDBJ databases">
        <title>BS-T2-15 a new species belonging to the Comamonadaceae family isolated from the soil of a French oak forest.</title>
        <authorList>
            <person name="Mieszkin S."/>
            <person name="Alain K."/>
        </authorList>
    </citation>
    <scope>NUCLEOTIDE SEQUENCE</scope>
    <source>
        <strain evidence="2">BS-T2-15</strain>
    </source>
</reference>
<protein>
    <recommendedName>
        <fullName evidence="4">Beta-barrel assembly-enhancing protease</fullName>
    </recommendedName>
</protein>
<sequence length="641" mass="70672">MRLRSRFLPRPSLVAALVAGVLATAGARAADDPDKVPADPPRHPVMDPHYGDVLFEFYQGRYFAAITKLEVSQHFERMQHHADEAEILRGGLLLSYGLHKQAAEVFEALLARGAPPSVRDRAWYFLAKIRYQRGLMPEASQALGRIEHRLPAPLEDDRRLLQANVMMALGDNAGASKILTPIAGPKGDDLFARYNLGVALIRGGEVAQGTKILDTLGQQPMPDEEGRALRDKANVALGFAALKDGQAADARKYLQRVRLEGIESNPALLGFGWSEDALSQPKAALVPWLELAGRDQSDPAVLEAQLAVPYAYAELHADAQALKRYETAIVNFQTADADIDATIAAIREGKLVEGLMARNPGEDMGWFQTFRDLPLMPHARLLTPVVAGNEFQEAFKNYRDLQFLTHNLADWHDNLGVFGDMLATRRQAFADRLPRIRAQQQASGNTIAQLQQRSDANAAALKQAQDAQDGVAFANADERALQERLQRVTDTLAKLPPDADPALAEAHDRLRRVAGALAWQLAHDYPSRVWTARKGQQQTEDALVDARAHDEQLAKAERDEPARFEAFARRIAELDARLNILAPRVTALSTEQQAALQEIAITGLKAQKERLAAYTAQARFAVAQLYDRATETKEGDHADKP</sequence>
<evidence type="ECO:0008006" key="4">
    <source>
        <dbReference type="Google" id="ProtNLM"/>
    </source>
</evidence>
<feature type="chain" id="PRO_5040889613" description="Beta-barrel assembly-enhancing protease" evidence="1">
    <location>
        <begin position="30"/>
        <end position="641"/>
    </location>
</feature>
<name>A0A9X1YKK1_9BURK</name>
<proteinExistence type="predicted"/>
<dbReference type="RefSeq" id="WP_275683681.1">
    <property type="nucleotide sequence ID" value="NZ_JAJLJH010000005.1"/>
</dbReference>
<organism evidence="2 3">
    <name type="scientific">Scleromatobacter humisilvae</name>
    <dbReference type="NCBI Taxonomy" id="2897159"/>
    <lineage>
        <taxon>Bacteria</taxon>
        <taxon>Pseudomonadati</taxon>
        <taxon>Pseudomonadota</taxon>
        <taxon>Betaproteobacteria</taxon>
        <taxon>Burkholderiales</taxon>
        <taxon>Sphaerotilaceae</taxon>
        <taxon>Scleromatobacter</taxon>
    </lineage>
</organism>
<dbReference type="EMBL" id="JAJLJH010000005">
    <property type="protein sequence ID" value="MCK9687641.1"/>
    <property type="molecule type" value="Genomic_DNA"/>
</dbReference>
<accession>A0A9X1YKK1</accession>
<dbReference type="InterPro" id="IPR011990">
    <property type="entry name" value="TPR-like_helical_dom_sf"/>
</dbReference>